<feature type="domain" description="ABC3 transporter permease C-terminal" evidence="8">
    <location>
        <begin position="739"/>
        <end position="862"/>
    </location>
</feature>
<evidence type="ECO:0000256" key="7">
    <source>
        <dbReference type="SAM" id="Phobius"/>
    </source>
</evidence>
<evidence type="ECO:0000256" key="2">
    <source>
        <dbReference type="ARBA" id="ARBA00022475"/>
    </source>
</evidence>
<dbReference type="InterPro" id="IPR050250">
    <property type="entry name" value="Macrolide_Exporter_MacB"/>
</dbReference>
<evidence type="ECO:0000313" key="9">
    <source>
        <dbReference type="EMBL" id="RDY27733.1"/>
    </source>
</evidence>
<sequence length="871" mass="98276">MPLRQFYTKNRREMMRVSFRLAIAYLKKQKGRTLSLITSIALAVILVFTLNVVPESKNKHDIKKAYENFSDYHVEYSDINLEIVEQLKNDKTIKVINDVINLGDAVSNKGVSISLNSYSEDFIDSYGYNRGPYGYELTKGNEPKNENEIVIEEKALKEMGLSDKLGQSIDFNIVKKYTDENNQNQIYSKEKSFKLVGIVKKPDGFYEDNLYYKVKAFTKYTENQSILPKELLSHSGLLKFTTSTPSMSMANKVIGKYKLDDSKFMINVQLNEAIQNYEMTKGGEIKITNKLIPMVAAALVIYNIFNIILIDMTKQIGMARAIGMTKKNVRYMVFIQSFIVLLIGLAVGFLLGALASYIGLISIYNEHRSLYISKESLIEPISMAVVSVAIASIFTIYKCGKISPIEAIRSTNSSKSIKKDRFYHKLIRKVFGLTGYMAYKNIWRYKTRTILSILSISMAGSLFITNMVGFNQYDKNVDRLSMMIMAMGESDIILSHNSNNSSEYFNEYTDDEVSQISKIDGVSELTKSMNVTGYLNSNKENISDYYKQYIPLDSDESSLEIGTAIKGYDKSTIKELEKYLEDGNLDDLKEEGDIISGVVSNHFYSGTEVSSNASTLKDLKVGDIIEVKIPVTNDKEVKYVNQKIKVAGLLNPDYVLNAEGGKDSRFQVILDENNFENLTGKKGFNNISIRLQKDKEEAVVSKVKEIIDKDGFKEMESKYDNRKLSTEGNEKLKKEVLVSVVLTMVISSINIACIVITNIMIRVKEISTLRAIGMSMKNIKKMILRESIIYGVLSSIIAGIFSSYNVYKSMQRSNEIFSKGLGIQQAYEFKIPVVEILQFGVAAILICVIAGYLAKNKVSKLSIVEGLKNEE</sequence>
<protein>
    <submittedName>
        <fullName evidence="9">ABC transporter permease</fullName>
    </submittedName>
</protein>
<accession>A0A371J4V0</accession>
<evidence type="ECO:0000256" key="6">
    <source>
        <dbReference type="ARBA" id="ARBA00038076"/>
    </source>
</evidence>
<name>A0A371J4V0_9FIRM</name>
<evidence type="ECO:0000256" key="4">
    <source>
        <dbReference type="ARBA" id="ARBA00022989"/>
    </source>
</evidence>
<feature type="transmembrane region" description="Helical" evidence="7">
    <location>
        <begin position="381"/>
        <end position="400"/>
    </location>
</feature>
<keyword evidence="5 7" id="KW-0472">Membrane</keyword>
<comment type="subcellular location">
    <subcellularLocation>
        <location evidence="1">Cell membrane</location>
        <topology evidence="1">Multi-pass membrane protein</topology>
    </subcellularLocation>
</comment>
<organism evidence="9 10">
    <name type="scientific">Romboutsia weinsteinii</name>
    <dbReference type="NCBI Taxonomy" id="2020949"/>
    <lineage>
        <taxon>Bacteria</taxon>
        <taxon>Bacillati</taxon>
        <taxon>Bacillota</taxon>
        <taxon>Clostridia</taxon>
        <taxon>Peptostreptococcales</taxon>
        <taxon>Peptostreptococcaceae</taxon>
        <taxon>Romboutsia</taxon>
    </lineage>
</organism>
<gene>
    <name evidence="9" type="ORF">CHL78_008410</name>
</gene>
<comment type="similarity">
    <text evidence="6">Belongs to the ABC-4 integral membrane protein family.</text>
</comment>
<evidence type="ECO:0000256" key="5">
    <source>
        <dbReference type="ARBA" id="ARBA00023136"/>
    </source>
</evidence>
<feature type="transmembrane region" description="Helical" evidence="7">
    <location>
        <begin position="450"/>
        <end position="470"/>
    </location>
</feature>
<evidence type="ECO:0000256" key="1">
    <source>
        <dbReference type="ARBA" id="ARBA00004651"/>
    </source>
</evidence>
<dbReference type="AlphaFoldDB" id="A0A371J4V0"/>
<evidence type="ECO:0000256" key="3">
    <source>
        <dbReference type="ARBA" id="ARBA00022692"/>
    </source>
</evidence>
<reference evidence="9 10" key="1">
    <citation type="journal article" date="2017" name="Genome Announc.">
        <title>Draft Genome Sequence of Romboutsia weinsteinii sp. nov. Strain CCRI-19649(T) Isolated from Surface Water.</title>
        <authorList>
            <person name="Maheux A.F."/>
            <person name="Boudreau D.K."/>
            <person name="Berube E."/>
            <person name="Boissinot M."/>
            <person name="Cantin P."/>
            <person name="Raymond F."/>
            <person name="Corbeil J."/>
            <person name="Omar R.F."/>
            <person name="Bergeron M.G."/>
        </authorList>
    </citation>
    <scope>NUCLEOTIDE SEQUENCE [LARGE SCALE GENOMIC DNA]</scope>
    <source>
        <strain evidence="9 10">CCRI-19649</strain>
    </source>
</reference>
<feature type="transmembrane region" description="Helical" evidence="7">
    <location>
        <begin position="836"/>
        <end position="854"/>
    </location>
</feature>
<keyword evidence="2" id="KW-1003">Cell membrane</keyword>
<comment type="caution">
    <text evidence="9">The sequence shown here is derived from an EMBL/GenBank/DDBJ whole genome shotgun (WGS) entry which is preliminary data.</text>
</comment>
<evidence type="ECO:0000259" key="8">
    <source>
        <dbReference type="Pfam" id="PF02687"/>
    </source>
</evidence>
<feature type="transmembrane region" description="Helical" evidence="7">
    <location>
        <begin position="782"/>
        <end position="804"/>
    </location>
</feature>
<keyword evidence="10" id="KW-1185">Reference proteome</keyword>
<feature type="transmembrane region" description="Helical" evidence="7">
    <location>
        <begin position="291"/>
        <end position="310"/>
    </location>
</feature>
<dbReference type="EMBL" id="NOJY02000011">
    <property type="protein sequence ID" value="RDY27733.1"/>
    <property type="molecule type" value="Genomic_DNA"/>
</dbReference>
<dbReference type="PANTHER" id="PTHR30572:SF4">
    <property type="entry name" value="ABC TRANSPORTER PERMEASE YTRF"/>
    <property type="match status" value="1"/>
</dbReference>
<dbReference type="PANTHER" id="PTHR30572">
    <property type="entry name" value="MEMBRANE COMPONENT OF TRANSPORTER-RELATED"/>
    <property type="match status" value="1"/>
</dbReference>
<feature type="domain" description="ABC3 transporter permease C-terminal" evidence="8">
    <location>
        <begin position="294"/>
        <end position="404"/>
    </location>
</feature>
<dbReference type="GO" id="GO:0022857">
    <property type="term" value="F:transmembrane transporter activity"/>
    <property type="evidence" value="ECO:0007669"/>
    <property type="project" value="TreeGrafter"/>
</dbReference>
<feature type="transmembrane region" description="Helical" evidence="7">
    <location>
        <begin position="331"/>
        <end position="361"/>
    </location>
</feature>
<dbReference type="Proteomes" id="UP000215694">
    <property type="component" value="Unassembled WGS sequence"/>
</dbReference>
<dbReference type="GO" id="GO:0005886">
    <property type="term" value="C:plasma membrane"/>
    <property type="evidence" value="ECO:0007669"/>
    <property type="project" value="UniProtKB-SubCell"/>
</dbReference>
<keyword evidence="4 7" id="KW-1133">Transmembrane helix</keyword>
<dbReference type="Pfam" id="PF02687">
    <property type="entry name" value="FtsX"/>
    <property type="match status" value="2"/>
</dbReference>
<dbReference type="InterPro" id="IPR003838">
    <property type="entry name" value="ABC3_permease_C"/>
</dbReference>
<keyword evidence="3 7" id="KW-0812">Transmembrane</keyword>
<feature type="transmembrane region" description="Helical" evidence="7">
    <location>
        <begin position="736"/>
        <end position="761"/>
    </location>
</feature>
<proteinExistence type="inferred from homology"/>
<evidence type="ECO:0000313" key="10">
    <source>
        <dbReference type="Proteomes" id="UP000215694"/>
    </source>
</evidence>